<gene>
    <name evidence="1" type="primary">ORF3111</name>
</gene>
<evidence type="ECO:0000313" key="1">
    <source>
        <dbReference type="EMBL" id="CEK48106.1"/>
    </source>
</evidence>
<proteinExistence type="predicted"/>
<organism evidence="1">
    <name type="scientific">Arion vulgaris</name>
    <dbReference type="NCBI Taxonomy" id="1028688"/>
    <lineage>
        <taxon>Eukaryota</taxon>
        <taxon>Metazoa</taxon>
        <taxon>Spiralia</taxon>
        <taxon>Lophotrochozoa</taxon>
        <taxon>Mollusca</taxon>
        <taxon>Gastropoda</taxon>
        <taxon>Heterobranchia</taxon>
        <taxon>Euthyneura</taxon>
        <taxon>Panpulmonata</taxon>
        <taxon>Eupulmonata</taxon>
        <taxon>Stylommatophora</taxon>
        <taxon>Helicina</taxon>
        <taxon>Arionoidea</taxon>
        <taxon>Arionidae</taxon>
        <taxon>Arion</taxon>
    </lineage>
</organism>
<feature type="non-terminal residue" evidence="1">
    <location>
        <position position="1"/>
    </location>
</feature>
<dbReference type="EMBL" id="HACG01001241">
    <property type="protein sequence ID" value="CEK48106.1"/>
    <property type="molecule type" value="Transcribed_RNA"/>
</dbReference>
<protein>
    <submittedName>
        <fullName evidence="1">Uncharacterized protein</fullName>
    </submittedName>
</protein>
<dbReference type="AlphaFoldDB" id="A0A0B6XX32"/>
<sequence length="58" mass="6573">YVFIQQAVTEKSKDIPPYIFSPLTVGTVKASLKSQYTTLIRTVNCHFESFKSTESLTQ</sequence>
<accession>A0A0B6XX32</accession>
<name>A0A0B6XX32_9EUPU</name>
<reference evidence="1" key="1">
    <citation type="submission" date="2014-12" db="EMBL/GenBank/DDBJ databases">
        <title>Insight into the proteome of Arion vulgaris.</title>
        <authorList>
            <person name="Aradska J."/>
            <person name="Bulat T."/>
            <person name="Smidak R."/>
            <person name="Sarate P."/>
            <person name="Gangsoo J."/>
            <person name="Sialana F."/>
            <person name="Bilban M."/>
            <person name="Lubec G."/>
        </authorList>
    </citation>
    <scope>NUCLEOTIDE SEQUENCE</scope>
    <source>
        <tissue evidence="1">Skin</tissue>
    </source>
</reference>